<feature type="region of interest" description="Disordered" evidence="1">
    <location>
        <begin position="298"/>
        <end position="330"/>
    </location>
</feature>
<name>A0AA88YTH4_PINIB</name>
<dbReference type="Proteomes" id="UP001186944">
    <property type="component" value="Unassembled WGS sequence"/>
</dbReference>
<accession>A0AA88YTH4</accession>
<feature type="compositionally biased region" description="Basic and acidic residues" evidence="1">
    <location>
        <begin position="27"/>
        <end position="38"/>
    </location>
</feature>
<dbReference type="EMBL" id="VSWD01000001">
    <property type="protein sequence ID" value="KAK3108320.1"/>
    <property type="molecule type" value="Genomic_DNA"/>
</dbReference>
<gene>
    <name evidence="3" type="ORF">FSP39_005584</name>
</gene>
<evidence type="ECO:0000256" key="1">
    <source>
        <dbReference type="SAM" id="MobiDB-lite"/>
    </source>
</evidence>
<evidence type="ECO:0000313" key="4">
    <source>
        <dbReference type="Proteomes" id="UP001186944"/>
    </source>
</evidence>
<feature type="domain" description="TGF-beta propeptide" evidence="2">
    <location>
        <begin position="141"/>
        <end position="247"/>
    </location>
</feature>
<evidence type="ECO:0000259" key="2">
    <source>
        <dbReference type="Pfam" id="PF00688"/>
    </source>
</evidence>
<dbReference type="Pfam" id="PF00688">
    <property type="entry name" value="TGFb_propeptide"/>
    <property type="match status" value="1"/>
</dbReference>
<reference evidence="3" key="1">
    <citation type="submission" date="2019-08" db="EMBL/GenBank/DDBJ databases">
        <title>The improved chromosome-level genome for the pearl oyster Pinctada fucata martensii using PacBio sequencing and Hi-C.</title>
        <authorList>
            <person name="Zheng Z."/>
        </authorList>
    </citation>
    <scope>NUCLEOTIDE SEQUENCE</scope>
    <source>
        <strain evidence="3">ZZ-2019</strain>
        <tissue evidence="3">Adductor muscle</tissue>
    </source>
</reference>
<dbReference type="AlphaFoldDB" id="A0AA88YTH4"/>
<protein>
    <recommendedName>
        <fullName evidence="2">TGF-beta propeptide domain-containing protein</fullName>
    </recommendedName>
</protein>
<comment type="caution">
    <text evidence="3">The sequence shown here is derived from an EMBL/GenBank/DDBJ whole genome shotgun (WGS) entry which is preliminary data.</text>
</comment>
<organism evidence="3 4">
    <name type="scientific">Pinctada imbricata</name>
    <name type="common">Atlantic pearl-oyster</name>
    <name type="synonym">Pinctada martensii</name>
    <dbReference type="NCBI Taxonomy" id="66713"/>
    <lineage>
        <taxon>Eukaryota</taxon>
        <taxon>Metazoa</taxon>
        <taxon>Spiralia</taxon>
        <taxon>Lophotrochozoa</taxon>
        <taxon>Mollusca</taxon>
        <taxon>Bivalvia</taxon>
        <taxon>Autobranchia</taxon>
        <taxon>Pteriomorphia</taxon>
        <taxon>Pterioida</taxon>
        <taxon>Pterioidea</taxon>
        <taxon>Pteriidae</taxon>
        <taxon>Pinctada</taxon>
    </lineage>
</organism>
<feature type="region of interest" description="Disordered" evidence="1">
    <location>
        <begin position="27"/>
        <end position="73"/>
    </location>
</feature>
<sequence>MILAIISTAVTIQQSTNLSIDGKLEHKIDNSENQKPIEDTQNQDKTGTKANKQKPTPYEKKRTPDIGVRPGAQEESRDYRLFRIRQQMLEALEWTSFPVIQDRRRLLSRTNLTQFSMHTDLCYVAVCPTPNWRVPDSRQIMKIKFDVFQSNDTVHNATLNLFLKQRTLCQCSTDIDQNRLNVKIYQLIPRPNRRRGRGRGRRRRLIHTQMIRWDPSTWVSFDITRAAQDWVRDSSRNLGLVIQVYDEFDIQINANSVFVAVECSRSPDIDCSEINMIPQPRRPFDIVESPTMKVTQISIPGRQRRKRDTGRYRSQTESRKTGQKMNFGNSLGRYSSTLSYRNRNLLSRLFRSKVQTNQLSRL</sequence>
<keyword evidence="4" id="KW-1185">Reference proteome</keyword>
<feature type="compositionally biased region" description="Basic and acidic residues" evidence="1">
    <location>
        <begin position="309"/>
        <end position="320"/>
    </location>
</feature>
<dbReference type="Gene3D" id="2.60.120.970">
    <property type="match status" value="1"/>
</dbReference>
<dbReference type="InterPro" id="IPR001111">
    <property type="entry name" value="TGF-b_propeptide"/>
</dbReference>
<proteinExistence type="predicted"/>
<feature type="compositionally biased region" description="Polar residues" evidence="1">
    <location>
        <begin position="39"/>
        <end position="54"/>
    </location>
</feature>
<evidence type="ECO:0000313" key="3">
    <source>
        <dbReference type="EMBL" id="KAK3108320.1"/>
    </source>
</evidence>